<evidence type="ECO:0008006" key="3">
    <source>
        <dbReference type="Google" id="ProtNLM"/>
    </source>
</evidence>
<dbReference type="EMBL" id="SZYD01000013">
    <property type="protein sequence ID" value="KAD4384714.1"/>
    <property type="molecule type" value="Genomic_DNA"/>
</dbReference>
<proteinExistence type="predicted"/>
<gene>
    <name evidence="1" type="ORF">E3N88_24882</name>
</gene>
<reference evidence="1 2" key="1">
    <citation type="submission" date="2019-05" db="EMBL/GenBank/DDBJ databases">
        <title>Mikania micrantha, genome provides insights into the molecular mechanism of rapid growth.</title>
        <authorList>
            <person name="Liu B."/>
        </authorList>
    </citation>
    <scope>NUCLEOTIDE SEQUENCE [LARGE SCALE GENOMIC DNA]</scope>
    <source>
        <strain evidence="1">NLD-2019</strain>
        <tissue evidence="1">Leaf</tissue>
    </source>
</reference>
<evidence type="ECO:0000313" key="2">
    <source>
        <dbReference type="Proteomes" id="UP000326396"/>
    </source>
</evidence>
<dbReference type="Proteomes" id="UP000326396">
    <property type="component" value="Linkage Group LG3"/>
</dbReference>
<dbReference type="AlphaFoldDB" id="A0A5N6N3E5"/>
<comment type="caution">
    <text evidence="1">The sequence shown here is derived from an EMBL/GenBank/DDBJ whole genome shotgun (WGS) entry which is preliminary data.</text>
</comment>
<sequence length="444" mass="50343">MAPIASFSDDSRIIKRTLPKSLLLRDYLLDDMSSCSSNGFRSYPRRQCCNAAVRFLVEADLSKNVKQLPSNHHRRLNIESRINRTSSFKPKQSSILQKASGVVIKVFKHLKHGFWKKHDRRHNNEVKRLKSFADLLNEKEITPPLSPSASPVSTAVPIAAAAELTSSTSNSNSWSDSDFTAATGSFTAGNYEVNLAQNDIVDESPEDKKLTNGNRVGTTTATATVPVNNDSDSTGNATWLDKHDEQFSPVSVMDFPTENNIDHDVKDEDEVSSVSQHKRLAVKGTKTSMYKRVPQLEPVKLEDRIAQSVVESSSKENKIEKKATELLQLMKSTFSTPHSSEYDVVERVLLGFFKESAIEEKVSDNEMIKRAKDWMEGQEQEQEMFIDWDCESNRETYLRDMEKCVKWSNYDHELEKVNVGLEMEFEIFKSLVNDVLTDLNLQEF</sequence>
<dbReference type="PANTHER" id="PTHR33623">
    <property type="entry name" value="OS04G0572500 PROTEIN"/>
    <property type="match status" value="1"/>
</dbReference>
<dbReference type="PANTHER" id="PTHR33623:SF4">
    <property type="entry name" value="DUF4378 DOMAIN-CONTAINING PROTEIN"/>
    <property type="match status" value="1"/>
</dbReference>
<protein>
    <recommendedName>
        <fullName evidence="3">DUF4378 domain-containing protein</fullName>
    </recommendedName>
</protein>
<dbReference type="OrthoDB" id="668456at2759"/>
<accession>A0A5N6N3E5</accession>
<organism evidence="1 2">
    <name type="scientific">Mikania micrantha</name>
    <name type="common">bitter vine</name>
    <dbReference type="NCBI Taxonomy" id="192012"/>
    <lineage>
        <taxon>Eukaryota</taxon>
        <taxon>Viridiplantae</taxon>
        <taxon>Streptophyta</taxon>
        <taxon>Embryophyta</taxon>
        <taxon>Tracheophyta</taxon>
        <taxon>Spermatophyta</taxon>
        <taxon>Magnoliopsida</taxon>
        <taxon>eudicotyledons</taxon>
        <taxon>Gunneridae</taxon>
        <taxon>Pentapetalae</taxon>
        <taxon>asterids</taxon>
        <taxon>campanulids</taxon>
        <taxon>Asterales</taxon>
        <taxon>Asteraceae</taxon>
        <taxon>Asteroideae</taxon>
        <taxon>Heliantheae alliance</taxon>
        <taxon>Eupatorieae</taxon>
        <taxon>Mikania</taxon>
    </lineage>
</organism>
<evidence type="ECO:0000313" key="1">
    <source>
        <dbReference type="EMBL" id="KAD4384714.1"/>
    </source>
</evidence>
<name>A0A5N6N3E5_9ASTR</name>
<keyword evidence="2" id="KW-1185">Reference proteome</keyword>